<protein>
    <recommendedName>
        <fullName evidence="2">WKF domain-containing protein</fullName>
    </recommendedName>
</protein>
<dbReference type="OMA" id="DSERMPK"/>
<dbReference type="PANTHER" id="PTHR22306">
    <property type="entry name" value="CHROMOSOME 7 OPEN READING FRAME 50"/>
    <property type="match status" value="1"/>
</dbReference>
<sequence>MGKSKKKATPAEMRAKVKAVVERQKKRKQELKAARVVKGIAKQEALDKERAAKSLDDALQYLTLWDTNRSEWKFHKKRQITLLKNMLDRTRVPKPQFKILLRYLGGLGGVARVTTIAEMKAEMARSPDDNCDAKTLGRRQKRASCIVECLSARSS</sequence>
<dbReference type="Proteomes" id="UP000039324">
    <property type="component" value="Unassembled WGS sequence"/>
</dbReference>
<evidence type="ECO:0000256" key="1">
    <source>
        <dbReference type="SAM" id="MobiDB-lite"/>
    </source>
</evidence>
<feature type="domain" description="WKF" evidence="2">
    <location>
        <begin position="60"/>
        <end position="120"/>
    </location>
</feature>
<evidence type="ECO:0000259" key="2">
    <source>
        <dbReference type="Pfam" id="PF10180"/>
    </source>
</evidence>
<proteinExistence type="predicted"/>
<organism evidence="3 5">
    <name type="scientific">Plasmodiophora brassicae</name>
    <name type="common">Clubroot disease agent</name>
    <dbReference type="NCBI Taxonomy" id="37360"/>
    <lineage>
        <taxon>Eukaryota</taxon>
        <taxon>Sar</taxon>
        <taxon>Rhizaria</taxon>
        <taxon>Endomyxa</taxon>
        <taxon>Phytomyxea</taxon>
        <taxon>Plasmodiophorida</taxon>
        <taxon>Plasmodiophoridae</taxon>
        <taxon>Plasmodiophora</taxon>
    </lineage>
</organism>
<feature type="region of interest" description="Disordered" evidence="1">
    <location>
        <begin position="1"/>
        <end position="21"/>
    </location>
</feature>
<gene>
    <name evidence="3" type="ORF">PBRA_003837</name>
    <name evidence="4" type="ORF">PLBR_LOCUS1567</name>
</gene>
<dbReference type="AlphaFoldDB" id="A0A0G4IIL3"/>
<name>A0A0G4IIL3_PLABS</name>
<geneLocation type="mitochondrion" evidence="4"/>
<evidence type="ECO:0000313" key="3">
    <source>
        <dbReference type="EMBL" id="CEO95024.1"/>
    </source>
</evidence>
<reference evidence="4 6" key="2">
    <citation type="submission" date="2018-03" db="EMBL/GenBank/DDBJ databases">
        <authorList>
            <person name="Fogelqvist J."/>
        </authorList>
    </citation>
    <scope>NUCLEOTIDE SEQUENCE [LARGE SCALE GENOMIC DNA]</scope>
</reference>
<dbReference type="Pfam" id="PF10180">
    <property type="entry name" value="WKF"/>
    <property type="match status" value="1"/>
</dbReference>
<dbReference type="InterPro" id="IPR019327">
    <property type="entry name" value="WKF"/>
</dbReference>
<keyword evidence="4" id="KW-0496">Mitochondrion</keyword>
<dbReference type="STRING" id="37360.A0A0G4IIL3"/>
<dbReference type="EMBL" id="OVEO01000002">
    <property type="protein sequence ID" value="SPQ94352.1"/>
    <property type="molecule type" value="Genomic_DNA"/>
</dbReference>
<dbReference type="Proteomes" id="UP000290189">
    <property type="component" value="Unassembled WGS sequence"/>
</dbReference>
<evidence type="ECO:0000313" key="6">
    <source>
        <dbReference type="Proteomes" id="UP000290189"/>
    </source>
</evidence>
<accession>A0A0G4IIL3</accession>
<keyword evidence="5" id="KW-1185">Reference proteome</keyword>
<dbReference type="OrthoDB" id="10261563at2759"/>
<reference evidence="3 5" key="1">
    <citation type="submission" date="2015-02" db="EMBL/GenBank/DDBJ databases">
        <authorList>
            <person name="Chooi Y.-H."/>
        </authorList>
    </citation>
    <scope>NUCLEOTIDE SEQUENCE [LARGE SCALE GENOMIC DNA]</scope>
    <source>
        <strain evidence="3">E3</strain>
    </source>
</reference>
<dbReference type="EMBL" id="CDSF01000002">
    <property type="protein sequence ID" value="CEO95024.1"/>
    <property type="molecule type" value="Genomic_DNA"/>
</dbReference>
<evidence type="ECO:0000313" key="5">
    <source>
        <dbReference type="Proteomes" id="UP000039324"/>
    </source>
</evidence>
<evidence type="ECO:0000313" key="4">
    <source>
        <dbReference type="EMBL" id="SPQ94352.1"/>
    </source>
</evidence>
<dbReference type="PANTHER" id="PTHR22306:SF2">
    <property type="entry name" value="CHROMOSOME 7 OPEN READING FRAME 50"/>
    <property type="match status" value="1"/>
</dbReference>